<feature type="domain" description="HTH cro/C1-type" evidence="1">
    <location>
        <begin position="21"/>
        <end position="74"/>
    </location>
</feature>
<dbReference type="InterPro" id="IPR001387">
    <property type="entry name" value="Cro/C1-type_HTH"/>
</dbReference>
<evidence type="ECO:0000313" key="3">
    <source>
        <dbReference type="Proteomes" id="UP001519291"/>
    </source>
</evidence>
<dbReference type="SMART" id="SM00530">
    <property type="entry name" value="HTH_XRE"/>
    <property type="match status" value="1"/>
</dbReference>
<dbReference type="InterPro" id="IPR043917">
    <property type="entry name" value="DUF5753"/>
</dbReference>
<sequence length="274" mass="30940">MQTRKNAKKQSTSMQLIGAQLALFRTNAGFTQRRLADRLCVHEETIASIEQGRRPLLPDMAEQLDRILKTGGALAVGVEYVSARERYPVWAEEFMAYEKEAISHYSYENQVIPGLLQTEDYTRATFRTTTPSLSEEEIELRVAARIERQELLHRKVPVTFSFILSEDVLHCRLGGSKVMHEQIRHLRISTDLPGVSIQVMPLAYNSHAGLSGPFVLLETPSHQQLAYVEAQLGGRLFSEPDDVSVLTRKYGMLRTQALNSKETQGLLDRLLGET</sequence>
<dbReference type="InterPro" id="IPR010982">
    <property type="entry name" value="Lambda_DNA-bd_dom_sf"/>
</dbReference>
<protein>
    <submittedName>
        <fullName evidence="2">Transcriptional regulator with XRE-family HTH domain</fullName>
    </submittedName>
</protein>
<proteinExistence type="predicted"/>
<accession>A0ABS4Y306</accession>
<dbReference type="Gene3D" id="1.10.260.40">
    <property type="entry name" value="lambda repressor-like DNA-binding domains"/>
    <property type="match status" value="1"/>
</dbReference>
<dbReference type="CDD" id="cd00093">
    <property type="entry name" value="HTH_XRE"/>
    <property type="match status" value="1"/>
</dbReference>
<name>A0ABS4Y306_9ACTN</name>
<dbReference type="GeneID" id="91569481"/>
<reference evidence="2 3" key="1">
    <citation type="submission" date="2021-03" db="EMBL/GenBank/DDBJ databases">
        <title>Sequencing the genomes of 1000 actinobacteria strains.</title>
        <authorList>
            <person name="Klenk H.-P."/>
        </authorList>
    </citation>
    <scope>NUCLEOTIDE SEQUENCE [LARGE SCALE GENOMIC DNA]</scope>
    <source>
        <strain evidence="2 3">DSM 41480</strain>
    </source>
</reference>
<dbReference type="EMBL" id="JAGIOH010000001">
    <property type="protein sequence ID" value="MBP2403148.1"/>
    <property type="molecule type" value="Genomic_DNA"/>
</dbReference>
<dbReference type="SUPFAM" id="SSF47413">
    <property type="entry name" value="lambda repressor-like DNA-binding domains"/>
    <property type="match status" value="1"/>
</dbReference>
<comment type="caution">
    <text evidence="2">The sequence shown here is derived from an EMBL/GenBank/DDBJ whole genome shotgun (WGS) entry which is preliminary data.</text>
</comment>
<dbReference type="PROSITE" id="PS50943">
    <property type="entry name" value="HTH_CROC1"/>
    <property type="match status" value="1"/>
</dbReference>
<keyword evidence="3" id="KW-1185">Reference proteome</keyword>
<dbReference type="Pfam" id="PF13560">
    <property type="entry name" value="HTH_31"/>
    <property type="match status" value="1"/>
</dbReference>
<gene>
    <name evidence="2" type="ORF">JO379_002617</name>
</gene>
<dbReference type="Proteomes" id="UP001519291">
    <property type="component" value="Unassembled WGS sequence"/>
</dbReference>
<organism evidence="2 3">
    <name type="scientific">Streptomyces syringium</name>
    <dbReference type="NCBI Taxonomy" id="76729"/>
    <lineage>
        <taxon>Bacteria</taxon>
        <taxon>Bacillati</taxon>
        <taxon>Actinomycetota</taxon>
        <taxon>Actinomycetes</taxon>
        <taxon>Kitasatosporales</taxon>
        <taxon>Streptomycetaceae</taxon>
        <taxon>Streptomyces</taxon>
    </lineage>
</organism>
<evidence type="ECO:0000313" key="2">
    <source>
        <dbReference type="EMBL" id="MBP2403148.1"/>
    </source>
</evidence>
<evidence type="ECO:0000259" key="1">
    <source>
        <dbReference type="PROSITE" id="PS50943"/>
    </source>
</evidence>
<dbReference type="RefSeq" id="WP_245381451.1">
    <property type="nucleotide sequence ID" value="NZ_JAGIOH010000001.1"/>
</dbReference>
<dbReference type="Pfam" id="PF19054">
    <property type="entry name" value="DUF5753"/>
    <property type="match status" value="1"/>
</dbReference>